<sequence>MRQVLTQEPYNRALVIPPLKQEFVSKFMTFNYVGVCNKKGIQLYTMKKIIPFLILSCSFLFAKEIKIDNLSDEKLSDLTASEILIRLEAMERGLKKLNANQIGYLDRLKESLEFRTEETIENYKKNHTKDFGYYEPAMSYFYKRWGANLRLIQKGARKEEVLKHLKNLYQWNRLEGEENANPKAIPIASKKTVYEKYFYTEYTKYLFHKVHCKTTVFEAVGDCGPWPEYEEELNRMLKKYKIDDTSPLEKDCYCFGC</sequence>
<organism evidence="1 2">
    <name type="scientific">Leptospira weilii str. Ecochallenge</name>
    <dbReference type="NCBI Taxonomy" id="1049986"/>
    <lineage>
        <taxon>Bacteria</taxon>
        <taxon>Pseudomonadati</taxon>
        <taxon>Spirochaetota</taxon>
        <taxon>Spirochaetia</taxon>
        <taxon>Leptospirales</taxon>
        <taxon>Leptospiraceae</taxon>
        <taxon>Leptospira</taxon>
    </lineage>
</organism>
<dbReference type="EMBL" id="AHMI02000213">
    <property type="protein sequence ID" value="EMY13841.1"/>
    <property type="molecule type" value="Genomic_DNA"/>
</dbReference>
<dbReference type="AlphaFoldDB" id="N1U6Q6"/>
<accession>N1U6Q6</accession>
<dbReference type="Proteomes" id="UP000012249">
    <property type="component" value="Unassembled WGS sequence"/>
</dbReference>
<evidence type="ECO:0000313" key="2">
    <source>
        <dbReference type="Proteomes" id="UP000012249"/>
    </source>
</evidence>
<evidence type="ECO:0000313" key="1">
    <source>
        <dbReference type="EMBL" id="EMY13841.1"/>
    </source>
</evidence>
<comment type="caution">
    <text evidence="1">The sequence shown here is derived from an EMBL/GenBank/DDBJ whole genome shotgun (WGS) entry which is preliminary data.</text>
</comment>
<protein>
    <submittedName>
        <fullName evidence="1">Uncharacterized protein</fullName>
    </submittedName>
</protein>
<gene>
    <name evidence="1" type="ORF">LEP1GSC043_4385</name>
</gene>
<reference evidence="1 2" key="1">
    <citation type="submission" date="2013-02" db="EMBL/GenBank/DDBJ databases">
        <authorList>
            <person name="Harkins D.M."/>
            <person name="Durkin A.S."/>
            <person name="Brinkac L.M."/>
            <person name="Haft D.H."/>
            <person name="Selengut J.D."/>
            <person name="Sanka R."/>
            <person name="DePew J."/>
            <person name="Purushe J."/>
            <person name="Haake D.A."/>
            <person name="Matsunaga J."/>
            <person name="Vinetz J.M."/>
            <person name="Sutton G.G."/>
            <person name="Nierman W.C."/>
            <person name="Fouts D.E."/>
        </authorList>
    </citation>
    <scope>NUCLEOTIDE SEQUENCE [LARGE SCALE GENOMIC DNA]</scope>
    <source>
        <strain evidence="1 2">Ecochallenge</strain>
    </source>
</reference>
<name>N1U6Q6_9LEPT</name>
<proteinExistence type="predicted"/>